<dbReference type="InterPro" id="IPR015590">
    <property type="entry name" value="Aldehyde_DH_dom"/>
</dbReference>
<dbReference type="InterPro" id="IPR016161">
    <property type="entry name" value="Ald_DH/histidinol_DH"/>
</dbReference>
<proteinExistence type="predicted"/>
<evidence type="ECO:0000259" key="1">
    <source>
        <dbReference type="Pfam" id="PF00171"/>
    </source>
</evidence>
<protein>
    <recommendedName>
        <fullName evidence="1">Aldehyde dehydrogenase domain-containing protein</fullName>
    </recommendedName>
</protein>
<dbReference type="EMBL" id="CAXHTB010000010">
    <property type="protein sequence ID" value="CAL0313172.1"/>
    <property type="molecule type" value="Genomic_DNA"/>
</dbReference>
<sequence length="76" mass="8005">MKYSTGAATIEEPIKPSVEVQHTQLLIDGKFVDAASGKTFPTLDPRTGKVIAHVAEGNGEDVDQAVAAARKGRVQS</sequence>
<dbReference type="Proteomes" id="UP001497480">
    <property type="component" value="Unassembled WGS sequence"/>
</dbReference>
<evidence type="ECO:0000313" key="3">
    <source>
        <dbReference type="Proteomes" id="UP001497480"/>
    </source>
</evidence>
<dbReference type="SUPFAM" id="SSF53720">
    <property type="entry name" value="ALDH-like"/>
    <property type="match status" value="1"/>
</dbReference>
<dbReference type="GO" id="GO:0016491">
    <property type="term" value="F:oxidoreductase activity"/>
    <property type="evidence" value="ECO:0007669"/>
    <property type="project" value="InterPro"/>
</dbReference>
<keyword evidence="3" id="KW-1185">Reference proteome</keyword>
<organism evidence="2 3">
    <name type="scientific">Lupinus luteus</name>
    <name type="common">European yellow lupine</name>
    <dbReference type="NCBI Taxonomy" id="3873"/>
    <lineage>
        <taxon>Eukaryota</taxon>
        <taxon>Viridiplantae</taxon>
        <taxon>Streptophyta</taxon>
        <taxon>Embryophyta</taxon>
        <taxon>Tracheophyta</taxon>
        <taxon>Spermatophyta</taxon>
        <taxon>Magnoliopsida</taxon>
        <taxon>eudicotyledons</taxon>
        <taxon>Gunneridae</taxon>
        <taxon>Pentapetalae</taxon>
        <taxon>rosids</taxon>
        <taxon>fabids</taxon>
        <taxon>Fabales</taxon>
        <taxon>Fabaceae</taxon>
        <taxon>Papilionoideae</taxon>
        <taxon>50 kb inversion clade</taxon>
        <taxon>genistoids sensu lato</taxon>
        <taxon>core genistoids</taxon>
        <taxon>Genisteae</taxon>
        <taxon>Lupinus</taxon>
    </lineage>
</organism>
<evidence type="ECO:0000313" key="2">
    <source>
        <dbReference type="EMBL" id="CAL0313172.1"/>
    </source>
</evidence>
<dbReference type="InterPro" id="IPR016162">
    <property type="entry name" value="Ald_DH_N"/>
</dbReference>
<gene>
    <name evidence="2" type="ORF">LLUT_LOCUS14232</name>
</gene>
<accession>A0AAV1WV45</accession>
<name>A0AAV1WV45_LUPLU</name>
<feature type="domain" description="Aldehyde dehydrogenase" evidence="1">
    <location>
        <begin position="31"/>
        <end position="72"/>
    </location>
</feature>
<reference evidence="2 3" key="1">
    <citation type="submission" date="2024-03" db="EMBL/GenBank/DDBJ databases">
        <authorList>
            <person name="Martinez-Hernandez J."/>
        </authorList>
    </citation>
    <scope>NUCLEOTIDE SEQUENCE [LARGE SCALE GENOMIC DNA]</scope>
</reference>
<dbReference type="Pfam" id="PF00171">
    <property type="entry name" value="Aldedh"/>
    <property type="match status" value="1"/>
</dbReference>
<dbReference type="PANTHER" id="PTHR11699">
    <property type="entry name" value="ALDEHYDE DEHYDROGENASE-RELATED"/>
    <property type="match status" value="1"/>
</dbReference>
<comment type="caution">
    <text evidence="2">The sequence shown here is derived from an EMBL/GenBank/DDBJ whole genome shotgun (WGS) entry which is preliminary data.</text>
</comment>
<dbReference type="Gene3D" id="3.40.605.10">
    <property type="entry name" value="Aldehyde Dehydrogenase, Chain A, domain 1"/>
    <property type="match status" value="1"/>
</dbReference>
<dbReference type="AlphaFoldDB" id="A0AAV1WV45"/>